<evidence type="ECO:0000313" key="3">
    <source>
        <dbReference type="EMBL" id="QNE34040.1"/>
    </source>
</evidence>
<name>A0A7G6Y6C5_9MICO</name>
<dbReference type="Gene3D" id="3.40.50.2300">
    <property type="match status" value="1"/>
</dbReference>
<feature type="domain" description="HTH luxR-type" evidence="2">
    <location>
        <begin position="137"/>
        <end position="202"/>
    </location>
</feature>
<accession>A0A7G6Y6C5</accession>
<dbReference type="SUPFAM" id="SSF52172">
    <property type="entry name" value="CheY-like"/>
    <property type="match status" value="1"/>
</dbReference>
<evidence type="ECO:0000256" key="1">
    <source>
        <dbReference type="ARBA" id="ARBA00023125"/>
    </source>
</evidence>
<dbReference type="GO" id="GO:0006355">
    <property type="term" value="P:regulation of DNA-templated transcription"/>
    <property type="evidence" value="ECO:0007669"/>
    <property type="project" value="InterPro"/>
</dbReference>
<proteinExistence type="predicted"/>
<dbReference type="CDD" id="cd06170">
    <property type="entry name" value="LuxR_C_like"/>
    <property type="match status" value="1"/>
</dbReference>
<dbReference type="KEGG" id="lse:F1C12_02040"/>
<dbReference type="PANTHER" id="PTHR43214:SF43">
    <property type="entry name" value="TWO-COMPONENT RESPONSE REGULATOR"/>
    <property type="match status" value="1"/>
</dbReference>
<dbReference type="Pfam" id="PF00196">
    <property type="entry name" value="GerE"/>
    <property type="match status" value="1"/>
</dbReference>
<dbReference type="PANTHER" id="PTHR43214">
    <property type="entry name" value="TWO-COMPONENT RESPONSE REGULATOR"/>
    <property type="match status" value="1"/>
</dbReference>
<dbReference type="RefSeq" id="WP_185277209.1">
    <property type="nucleotide sequence ID" value="NZ_CP043641.1"/>
</dbReference>
<dbReference type="SMART" id="SM00421">
    <property type="entry name" value="HTH_LUXR"/>
    <property type="match status" value="1"/>
</dbReference>
<dbReference type="SUPFAM" id="SSF46894">
    <property type="entry name" value="C-terminal effector domain of the bipartite response regulators"/>
    <property type="match status" value="1"/>
</dbReference>
<keyword evidence="1" id="KW-0238">DNA-binding</keyword>
<evidence type="ECO:0000313" key="4">
    <source>
        <dbReference type="Proteomes" id="UP000515511"/>
    </source>
</evidence>
<dbReference type="InterPro" id="IPR039420">
    <property type="entry name" value="WalR-like"/>
</dbReference>
<dbReference type="AlphaFoldDB" id="A0A7G6Y6C5"/>
<dbReference type="InterPro" id="IPR016032">
    <property type="entry name" value="Sig_transdc_resp-reg_C-effctor"/>
</dbReference>
<dbReference type="EMBL" id="CP043641">
    <property type="protein sequence ID" value="QNE34040.1"/>
    <property type="molecule type" value="Genomic_DNA"/>
</dbReference>
<dbReference type="InterPro" id="IPR011006">
    <property type="entry name" value="CheY-like_superfamily"/>
</dbReference>
<organism evidence="3 4">
    <name type="scientific">Leifsonia shinshuensis</name>
    <dbReference type="NCBI Taxonomy" id="150026"/>
    <lineage>
        <taxon>Bacteria</taxon>
        <taxon>Bacillati</taxon>
        <taxon>Actinomycetota</taxon>
        <taxon>Actinomycetes</taxon>
        <taxon>Micrococcales</taxon>
        <taxon>Microbacteriaceae</taxon>
        <taxon>Leifsonia</taxon>
    </lineage>
</organism>
<dbReference type="PRINTS" id="PR00038">
    <property type="entry name" value="HTHLUXR"/>
</dbReference>
<gene>
    <name evidence="3" type="ORF">F1C12_02040</name>
</gene>
<dbReference type="GO" id="GO:0003677">
    <property type="term" value="F:DNA binding"/>
    <property type="evidence" value="ECO:0007669"/>
    <property type="project" value="UniProtKB-KW"/>
</dbReference>
<dbReference type="InterPro" id="IPR000792">
    <property type="entry name" value="Tscrpt_reg_LuxR_C"/>
</dbReference>
<protein>
    <submittedName>
        <fullName evidence="3">Response regulator transcription factor</fullName>
    </submittedName>
</protein>
<reference evidence="4" key="1">
    <citation type="submission" date="2019-09" db="EMBL/GenBank/DDBJ databases">
        <title>Antimicrobial potential of Antarctic Bacteria.</title>
        <authorList>
            <person name="Benaud N."/>
            <person name="Edwards R.J."/>
            <person name="Ferrari B.C."/>
        </authorList>
    </citation>
    <scope>NUCLEOTIDE SEQUENCE [LARGE SCALE GENOMIC DNA]</scope>
    <source>
        <strain evidence="4">INR9</strain>
    </source>
</reference>
<sequence>MTPIRIALVNDYEVVVKGLAAMLHGYRHALEVAELDAQAPVVEHVDIALYDTFAATSGDRDEVKALAANPRIGKVVVYSWDMNERLVSTALSNGAGGYISKGVTAQELVTALHEVHRGENLIHPVPSGSQAAAVGDWPGREEGLTPRESEMLALITQGLSNTEIAERTGLSINSIKSYIRTCYRRIGVGNRSHAILWALEHGFLPDNIRMIVSRSHTRARVLGAADSPVSTAVISGSDSLPDVLNGDLAQ</sequence>
<evidence type="ECO:0000259" key="2">
    <source>
        <dbReference type="PROSITE" id="PS50043"/>
    </source>
</evidence>
<dbReference type="Proteomes" id="UP000515511">
    <property type="component" value="Chromosome"/>
</dbReference>
<dbReference type="PROSITE" id="PS50043">
    <property type="entry name" value="HTH_LUXR_2"/>
    <property type="match status" value="1"/>
</dbReference>